<organism evidence="7 8">
    <name type="scientific">Morella rubra</name>
    <name type="common">Chinese bayberry</name>
    <dbReference type="NCBI Taxonomy" id="262757"/>
    <lineage>
        <taxon>Eukaryota</taxon>
        <taxon>Viridiplantae</taxon>
        <taxon>Streptophyta</taxon>
        <taxon>Embryophyta</taxon>
        <taxon>Tracheophyta</taxon>
        <taxon>Spermatophyta</taxon>
        <taxon>Magnoliopsida</taxon>
        <taxon>eudicotyledons</taxon>
        <taxon>Gunneridae</taxon>
        <taxon>Pentapetalae</taxon>
        <taxon>rosids</taxon>
        <taxon>fabids</taxon>
        <taxon>Fagales</taxon>
        <taxon>Myricaceae</taxon>
        <taxon>Morella</taxon>
    </lineage>
</organism>
<keyword evidence="4 5" id="KW-0472">Membrane</keyword>
<evidence type="ECO:0000313" key="7">
    <source>
        <dbReference type="EMBL" id="KAB1225037.1"/>
    </source>
</evidence>
<reference evidence="7 8" key="1">
    <citation type="journal article" date="2019" name="Plant Biotechnol. J.">
        <title>The red bayberry genome and genetic basis of sex determination.</title>
        <authorList>
            <person name="Jia H.M."/>
            <person name="Jia H.J."/>
            <person name="Cai Q.L."/>
            <person name="Wang Y."/>
            <person name="Zhao H.B."/>
            <person name="Yang W.F."/>
            <person name="Wang G.Y."/>
            <person name="Li Y.H."/>
            <person name="Zhan D.L."/>
            <person name="Shen Y.T."/>
            <person name="Niu Q.F."/>
            <person name="Chang L."/>
            <person name="Qiu J."/>
            <person name="Zhao L."/>
            <person name="Xie H.B."/>
            <person name="Fu W.Y."/>
            <person name="Jin J."/>
            <person name="Li X.W."/>
            <person name="Jiao Y."/>
            <person name="Zhou C.C."/>
            <person name="Tu T."/>
            <person name="Chai C.Y."/>
            <person name="Gao J.L."/>
            <person name="Fan L.J."/>
            <person name="van de Weg E."/>
            <person name="Wang J.Y."/>
            <person name="Gao Z.S."/>
        </authorList>
    </citation>
    <scope>NUCLEOTIDE SEQUENCE [LARGE SCALE GENOMIC DNA]</scope>
    <source>
        <tissue evidence="7">Leaves</tissue>
    </source>
</reference>
<evidence type="ECO:0000256" key="4">
    <source>
        <dbReference type="ARBA" id="ARBA00023136"/>
    </source>
</evidence>
<dbReference type="AlphaFoldDB" id="A0A6A1WMG7"/>
<keyword evidence="7" id="KW-0808">Transferase</keyword>
<dbReference type="InterPro" id="IPR013717">
    <property type="entry name" value="PIG-P"/>
</dbReference>
<feature type="transmembrane region" description="Helical" evidence="5">
    <location>
        <begin position="45"/>
        <end position="66"/>
    </location>
</feature>
<sequence>MVVMDPDCTRAIWEFWLEFAEEKSKVRFPFYPIYIRLHYNGPKPYGFVGYITTVVATVVFFVWAYVPETWLNSIGIFYYPSRYWALAVPVYVMVTVALALGFYLGLNFMSTPSPTSLNIMFDEFSREPLSFVSSVDGDEPPIEPISDIGINKINDLMFNNVTDNPHQGQTTMQGVGGVKLGAWRPEGLLISSFFEVGL</sequence>
<dbReference type="Proteomes" id="UP000516437">
    <property type="component" value="Chromosome 1"/>
</dbReference>
<evidence type="ECO:0000256" key="3">
    <source>
        <dbReference type="ARBA" id="ARBA00022989"/>
    </source>
</evidence>
<dbReference type="PANTHER" id="PTHR47681:SF3">
    <property type="entry name" value="PHOSPHATIDYLINOSITOL N-ACETYLGLUCOSAMINYLTRANSFERASE SUBUNIT P-RELATED"/>
    <property type="match status" value="1"/>
</dbReference>
<evidence type="ECO:0000256" key="5">
    <source>
        <dbReference type="SAM" id="Phobius"/>
    </source>
</evidence>
<evidence type="ECO:0000256" key="1">
    <source>
        <dbReference type="ARBA" id="ARBA00004141"/>
    </source>
</evidence>
<keyword evidence="3 5" id="KW-1133">Transmembrane helix</keyword>
<dbReference type="OrthoDB" id="690928at2759"/>
<accession>A0A6A1WMG7</accession>
<dbReference type="GO" id="GO:0016757">
    <property type="term" value="F:glycosyltransferase activity"/>
    <property type="evidence" value="ECO:0007669"/>
    <property type="project" value="UniProtKB-KW"/>
</dbReference>
<protein>
    <submittedName>
        <fullName evidence="7">Phosphatidylinositol N-acetylglucosaminyltransferase subunit P</fullName>
    </submittedName>
</protein>
<evidence type="ECO:0000313" key="8">
    <source>
        <dbReference type="Proteomes" id="UP000516437"/>
    </source>
</evidence>
<keyword evidence="2 5" id="KW-0812">Transmembrane</keyword>
<evidence type="ECO:0000259" key="6">
    <source>
        <dbReference type="Pfam" id="PF08510"/>
    </source>
</evidence>
<evidence type="ECO:0000256" key="2">
    <source>
        <dbReference type="ARBA" id="ARBA00022692"/>
    </source>
</evidence>
<dbReference type="Pfam" id="PF08510">
    <property type="entry name" value="PIG-P"/>
    <property type="match status" value="1"/>
</dbReference>
<keyword evidence="7" id="KW-0328">Glycosyltransferase</keyword>
<dbReference type="PANTHER" id="PTHR47681">
    <property type="entry name" value="PHOSPHATIDYLINOSITOL N-ACETYLGLUCOSAMINYLTRANSFERASE SUBUNIT P-RELATED"/>
    <property type="match status" value="1"/>
</dbReference>
<comment type="subcellular location">
    <subcellularLocation>
        <location evidence="1">Membrane</location>
        <topology evidence="1">Multi-pass membrane protein</topology>
    </subcellularLocation>
</comment>
<proteinExistence type="predicted"/>
<feature type="transmembrane region" description="Helical" evidence="5">
    <location>
        <begin position="86"/>
        <end position="106"/>
    </location>
</feature>
<dbReference type="EMBL" id="RXIC02000019">
    <property type="protein sequence ID" value="KAB1225037.1"/>
    <property type="molecule type" value="Genomic_DNA"/>
</dbReference>
<comment type="caution">
    <text evidence="7">The sequence shown here is derived from an EMBL/GenBank/DDBJ whole genome shotgun (WGS) entry which is preliminary data.</text>
</comment>
<feature type="domain" description="PIG-P" evidence="6">
    <location>
        <begin position="45"/>
        <end position="158"/>
    </location>
</feature>
<keyword evidence="8" id="KW-1185">Reference proteome</keyword>
<dbReference type="GO" id="GO:0016020">
    <property type="term" value="C:membrane"/>
    <property type="evidence" value="ECO:0007669"/>
    <property type="project" value="UniProtKB-SubCell"/>
</dbReference>
<name>A0A6A1WMG7_9ROSI</name>
<gene>
    <name evidence="7" type="ORF">CJ030_MR1G027559</name>
</gene>